<dbReference type="CDD" id="cd00130">
    <property type="entry name" value="PAS"/>
    <property type="match status" value="1"/>
</dbReference>
<dbReference type="InterPro" id="IPR013654">
    <property type="entry name" value="PAS_2"/>
</dbReference>
<feature type="domain" description="GGDEF" evidence="8">
    <location>
        <begin position="716"/>
        <end position="848"/>
    </location>
</feature>
<dbReference type="PROSITE" id="PS50887">
    <property type="entry name" value="GGDEF"/>
    <property type="match status" value="1"/>
</dbReference>
<dbReference type="RefSeq" id="WP_153975496.1">
    <property type="nucleotide sequence ID" value="NZ_CP039268.1"/>
</dbReference>
<dbReference type="Gene3D" id="3.30.450.20">
    <property type="entry name" value="PAS domain"/>
    <property type="match status" value="2"/>
</dbReference>
<dbReference type="SUPFAM" id="SSF55785">
    <property type="entry name" value="PYP-like sensor domain (PAS domain)"/>
    <property type="match status" value="2"/>
</dbReference>
<dbReference type="Pfam" id="PF00989">
    <property type="entry name" value="PAS"/>
    <property type="match status" value="1"/>
</dbReference>
<dbReference type="PROSITE" id="PS50883">
    <property type="entry name" value="EAL"/>
    <property type="match status" value="1"/>
</dbReference>
<dbReference type="NCBIfam" id="TIGR00254">
    <property type="entry name" value="GGDEF"/>
    <property type="match status" value="1"/>
</dbReference>
<dbReference type="SMART" id="SM00267">
    <property type="entry name" value="GGDEF"/>
    <property type="match status" value="1"/>
</dbReference>
<dbReference type="Pfam" id="PF08446">
    <property type="entry name" value="PAS_2"/>
    <property type="match status" value="1"/>
</dbReference>
<dbReference type="InterPro" id="IPR013767">
    <property type="entry name" value="PAS_fold"/>
</dbReference>
<dbReference type="PANTHER" id="PTHR33121">
    <property type="entry name" value="CYCLIC DI-GMP PHOSPHODIESTERASE PDEF"/>
    <property type="match status" value="1"/>
</dbReference>
<dbReference type="InterPro" id="IPR043128">
    <property type="entry name" value="Rev_trsase/Diguanyl_cyclase"/>
</dbReference>
<dbReference type="AlphaFoldDB" id="A0A6I6E635"/>
<evidence type="ECO:0000313" key="10">
    <source>
        <dbReference type="Proteomes" id="UP000426424"/>
    </source>
</evidence>
<dbReference type="InterPro" id="IPR029016">
    <property type="entry name" value="GAF-like_dom_sf"/>
</dbReference>
<dbReference type="GO" id="GO:0009584">
    <property type="term" value="P:detection of visible light"/>
    <property type="evidence" value="ECO:0007669"/>
    <property type="project" value="InterPro"/>
</dbReference>
<dbReference type="InterPro" id="IPR029787">
    <property type="entry name" value="Nucleotide_cyclase"/>
</dbReference>
<evidence type="ECO:0000259" key="6">
    <source>
        <dbReference type="PROSITE" id="PS50046"/>
    </source>
</evidence>
<dbReference type="CDD" id="cd01948">
    <property type="entry name" value="EAL"/>
    <property type="match status" value="1"/>
</dbReference>
<dbReference type="SMART" id="SM00065">
    <property type="entry name" value="GAF"/>
    <property type="match status" value="1"/>
</dbReference>
<dbReference type="GO" id="GO:0006355">
    <property type="term" value="P:regulation of DNA-templated transcription"/>
    <property type="evidence" value="ECO:0007669"/>
    <property type="project" value="InterPro"/>
</dbReference>
<dbReference type="Gene3D" id="3.20.20.450">
    <property type="entry name" value="EAL domain"/>
    <property type="match status" value="1"/>
</dbReference>
<gene>
    <name evidence="9" type="ORF">E6P07_10120</name>
</gene>
<dbReference type="InterPro" id="IPR000014">
    <property type="entry name" value="PAS"/>
</dbReference>
<dbReference type="Pfam" id="PF01590">
    <property type="entry name" value="GAF"/>
    <property type="match status" value="1"/>
</dbReference>
<keyword evidence="5" id="KW-0675">Receptor</keyword>
<name>A0A6I6E635_THETI</name>
<dbReference type="FunFam" id="3.30.70.270:FF:000001">
    <property type="entry name" value="Diguanylate cyclase domain protein"/>
    <property type="match status" value="1"/>
</dbReference>
<dbReference type="SUPFAM" id="SSF141868">
    <property type="entry name" value="EAL domain-like"/>
    <property type="match status" value="1"/>
</dbReference>
<dbReference type="InterPro" id="IPR000160">
    <property type="entry name" value="GGDEF_dom"/>
</dbReference>
<dbReference type="Pfam" id="PF00990">
    <property type="entry name" value="GGDEF"/>
    <property type="match status" value="1"/>
</dbReference>
<comment type="cofactor">
    <cofactor evidence="1">
        <name>Mg(2+)</name>
        <dbReference type="ChEBI" id="CHEBI:18420"/>
    </cofactor>
</comment>
<organism evidence="9 10">
    <name type="scientific">Thermochromatium tepidum ATCC 43061</name>
    <dbReference type="NCBI Taxonomy" id="316276"/>
    <lineage>
        <taxon>Bacteria</taxon>
        <taxon>Pseudomonadati</taxon>
        <taxon>Pseudomonadota</taxon>
        <taxon>Gammaproteobacteria</taxon>
        <taxon>Chromatiales</taxon>
        <taxon>Chromatiaceae</taxon>
        <taxon>Thermochromatium</taxon>
    </lineage>
</organism>
<dbReference type="EMBL" id="CP039268">
    <property type="protein sequence ID" value="QGU33302.1"/>
    <property type="molecule type" value="Genomic_DNA"/>
</dbReference>
<dbReference type="Pfam" id="PF00360">
    <property type="entry name" value="PHY"/>
    <property type="match status" value="1"/>
</dbReference>
<dbReference type="GO" id="GO:0009881">
    <property type="term" value="F:photoreceptor activity"/>
    <property type="evidence" value="ECO:0007669"/>
    <property type="project" value="UniProtKB-KW"/>
</dbReference>
<evidence type="ECO:0000259" key="8">
    <source>
        <dbReference type="PROSITE" id="PS50887"/>
    </source>
</evidence>
<dbReference type="SMART" id="SM00052">
    <property type="entry name" value="EAL"/>
    <property type="match status" value="1"/>
</dbReference>
<feature type="domain" description="EAL" evidence="7">
    <location>
        <begin position="853"/>
        <end position="1108"/>
    </location>
</feature>
<dbReference type="CDD" id="cd01949">
    <property type="entry name" value="GGDEF"/>
    <property type="match status" value="1"/>
</dbReference>
<dbReference type="InterPro" id="IPR003018">
    <property type="entry name" value="GAF"/>
</dbReference>
<keyword evidence="3" id="KW-0716">Sensory transduction</keyword>
<dbReference type="InterPro" id="IPR013515">
    <property type="entry name" value="Phytochrome_cen-reg"/>
</dbReference>
<keyword evidence="4" id="KW-0157">Chromophore</keyword>
<dbReference type="InterPro" id="IPR050706">
    <property type="entry name" value="Cyclic-di-GMP_PDE-like"/>
</dbReference>
<dbReference type="PROSITE" id="PS50046">
    <property type="entry name" value="PHYTOCHROME_2"/>
    <property type="match status" value="1"/>
</dbReference>
<dbReference type="PANTHER" id="PTHR33121:SF70">
    <property type="entry name" value="SIGNALING PROTEIN YKOW"/>
    <property type="match status" value="1"/>
</dbReference>
<evidence type="ECO:0000259" key="7">
    <source>
        <dbReference type="PROSITE" id="PS50883"/>
    </source>
</evidence>
<evidence type="ECO:0000256" key="1">
    <source>
        <dbReference type="ARBA" id="ARBA00001946"/>
    </source>
</evidence>
<keyword evidence="10" id="KW-1185">Reference proteome</keyword>
<proteinExistence type="predicted"/>
<evidence type="ECO:0000256" key="4">
    <source>
        <dbReference type="ARBA" id="ARBA00022991"/>
    </source>
</evidence>
<dbReference type="Gene3D" id="3.30.450.40">
    <property type="match status" value="1"/>
</dbReference>
<dbReference type="SUPFAM" id="SSF55781">
    <property type="entry name" value="GAF domain-like"/>
    <property type="match status" value="2"/>
</dbReference>
<sequence>MNFEDAIDIHAPRRLDALTPDELNRLPFGAIRVDAEGRILFYSRALVDLANRQVDSVLGRNFFSEIAPCTVVPEFYGRFRQGVLTGQLHTTFEFVFDFDMQPVQVRIAMHTSERPGEFWILVQPLALLPARNDKLAYELISNKFCEHLVTLSGFSFDFSQCDREPISTCGAIQPFGCLLVIESEGERILACSANTEMYLGVPASSLLDAPLSQALPPAGAPELYAALAADPTGAWPYANFFQFSLPHTDLPLVVQVHRWGGYRLLELEPYGRLEMEERVRGFDLGSYQRRLREYHDSESLCRTIVEVLRSLTGFERVIVYRFEPDDSGVVIAESLAPETWPSILGLRYPATDIPRQARELYRLTPMRYAPSRDHPDIPLLSRSLSPEHIDIGIAHLRAQSPIHRNYLKRFGVNGSLSLSLMQDQRLWGLVIFHHRAPHPVPLWVRRWLIQFGALLSERIALLEERKQRQANQLGQLRVNTMIGELDVERPFPENFIGKEDRLCQLLEADLVQIYHHRRPIFAAQDFGLDPGALNALLDFLANRPGPIWNSDCLSAEFEPAAAYPDRLAGVLVIFTDEHRESMLVFGRRRVCYTVDWGADPASLPFADDDPAWRLGWPTREFRLWQEERTHHSLPWSDIALATALALKQLIQQVIIANAAYFERLAKTLAQQRDQLYRSREEMRHRALHDALTGLPNRAQFREALCEAIAASNHSGERFAVALMDIDHFKTINDTLGHDKGDLLLCAVSRRIRTELPPTGLVARLGGDEFALLLRHLPDPETAYAQAERVVAALRRPLVIGEDSFSVTSSLGLVMGGADLEPGELLKRADLALYRAKEAGRNRVGHFDSDLESQAQQRLSIDRAVLGRAPQEAIEILLQPQLPIKAAQARPRFEVLARWRTEDGRLLMPNDFIPAAERNGVIGAVTSAVVCQAIRQLGRWLDIQGCEAQLAINVSAADLESHDFPQRLLKQLHAADIPPDLVEIEITESLLLRMTTSVKAALCRLSHAGIWLSLDDFGTGFSSLAYLRELPIATLKIDRDFIRGLESPNDYNLVAGMIAMAHAIGKEVIAEGVETPRQLELLAEIGCDWGQGYLWSRPIPPEQAFAKFG</sequence>
<dbReference type="InterPro" id="IPR001633">
    <property type="entry name" value="EAL_dom"/>
</dbReference>
<dbReference type="Pfam" id="PF00563">
    <property type="entry name" value="EAL"/>
    <property type="match status" value="1"/>
</dbReference>
<reference evidence="9 10" key="1">
    <citation type="submission" date="2019-12" db="EMBL/GenBank/DDBJ databases">
        <title>The complete genome of the thermophilic, anoxygenic phototrophic gammaproteobacterium Thermochromatium tepidum.</title>
        <authorList>
            <person name="Sattley W.M."/>
            <person name="Swingley W.D."/>
            <person name="Burchell B.M."/>
            <person name="Gurbani S.A."/>
            <person name="Kujawa C.M."/>
            <person name="Nuccio D.A."/>
            <person name="Schladweiler J."/>
            <person name="Shaffer K.N."/>
            <person name="Stokes L.M."/>
            <person name="Touchman J.W."/>
            <person name="Blankenship R.E."/>
            <person name="Madigan M.T."/>
        </authorList>
    </citation>
    <scope>NUCLEOTIDE SEQUENCE [LARGE SCALE GENOMIC DNA]</scope>
    <source>
        <strain evidence="9 10">ATCC 43061</strain>
    </source>
</reference>
<protein>
    <submittedName>
        <fullName evidence="9">EAL domain-containing protein</fullName>
    </submittedName>
</protein>
<dbReference type="InterPro" id="IPR016132">
    <property type="entry name" value="Phyto_chromo_attachment"/>
</dbReference>
<dbReference type="InterPro" id="IPR035965">
    <property type="entry name" value="PAS-like_dom_sf"/>
</dbReference>
<dbReference type="InterPro" id="IPR001294">
    <property type="entry name" value="Phytochrome"/>
</dbReference>
<evidence type="ECO:0000256" key="3">
    <source>
        <dbReference type="ARBA" id="ARBA00022606"/>
    </source>
</evidence>
<feature type="domain" description="Phytochrome chromophore attachment site" evidence="6">
    <location>
        <begin position="296"/>
        <end position="458"/>
    </location>
</feature>
<dbReference type="SUPFAM" id="SSF55073">
    <property type="entry name" value="Nucleotide cyclase"/>
    <property type="match status" value="1"/>
</dbReference>
<dbReference type="Proteomes" id="UP000426424">
    <property type="component" value="Chromosome"/>
</dbReference>
<evidence type="ECO:0000256" key="5">
    <source>
        <dbReference type="ARBA" id="ARBA00023170"/>
    </source>
</evidence>
<dbReference type="GO" id="GO:0071111">
    <property type="term" value="F:cyclic-guanylate-specific phosphodiesterase activity"/>
    <property type="evidence" value="ECO:0007669"/>
    <property type="project" value="InterPro"/>
</dbReference>
<dbReference type="InterPro" id="IPR043150">
    <property type="entry name" value="Phytochrome_PHY_sf"/>
</dbReference>
<accession>A0A6I6E635</accession>
<dbReference type="Gene3D" id="3.30.70.270">
    <property type="match status" value="1"/>
</dbReference>
<evidence type="ECO:0000256" key="2">
    <source>
        <dbReference type="ARBA" id="ARBA00022543"/>
    </source>
</evidence>
<dbReference type="InterPro" id="IPR035919">
    <property type="entry name" value="EAL_sf"/>
</dbReference>
<keyword evidence="2" id="KW-0600">Photoreceptor protein</keyword>
<dbReference type="KEGG" id="ttp:E6P07_10120"/>
<dbReference type="Gene3D" id="3.30.450.270">
    <property type="match status" value="1"/>
</dbReference>
<dbReference type="OrthoDB" id="9808408at2"/>
<evidence type="ECO:0000313" key="9">
    <source>
        <dbReference type="EMBL" id="QGU33302.1"/>
    </source>
</evidence>
<dbReference type="PRINTS" id="PR01033">
    <property type="entry name" value="PHYTOCHROME"/>
</dbReference>